<comment type="caution">
    <text evidence="1">The sequence shown here is derived from an EMBL/GenBank/DDBJ whole genome shotgun (WGS) entry which is preliminary data.</text>
</comment>
<dbReference type="AlphaFoldDB" id="A0A8J2YD12"/>
<evidence type="ECO:0000313" key="1">
    <source>
        <dbReference type="EMBL" id="GGE14083.1"/>
    </source>
</evidence>
<name>A0A8J2YD12_9BACL</name>
<reference evidence="1" key="1">
    <citation type="journal article" date="2014" name="Int. J. Syst. Evol. Microbiol.">
        <title>Complete genome sequence of Corynebacterium casei LMG S-19264T (=DSM 44701T), isolated from a smear-ripened cheese.</title>
        <authorList>
            <consortium name="US DOE Joint Genome Institute (JGI-PGF)"/>
            <person name="Walter F."/>
            <person name="Albersmeier A."/>
            <person name="Kalinowski J."/>
            <person name="Ruckert C."/>
        </authorList>
    </citation>
    <scope>NUCLEOTIDE SEQUENCE</scope>
    <source>
        <strain evidence="1">CGMCC 1.15179</strain>
    </source>
</reference>
<dbReference type="EMBL" id="BMHQ01000004">
    <property type="protein sequence ID" value="GGE14083.1"/>
    <property type="molecule type" value="Genomic_DNA"/>
</dbReference>
<accession>A0A8J2YD12</accession>
<keyword evidence="2" id="KW-1185">Reference proteome</keyword>
<evidence type="ECO:0000313" key="2">
    <source>
        <dbReference type="Proteomes" id="UP000625210"/>
    </source>
</evidence>
<sequence>MKSTRFPFLHKNQQEVRYSMISSTFVTGHLSPFAGQAGKGGQVSTPALLCVGTFSKVTGNGGERE</sequence>
<proteinExistence type="predicted"/>
<protein>
    <submittedName>
        <fullName evidence="1">Uncharacterized protein</fullName>
    </submittedName>
</protein>
<gene>
    <name evidence="1" type="ORF">GCM10011571_14410</name>
</gene>
<dbReference type="Proteomes" id="UP000625210">
    <property type="component" value="Unassembled WGS sequence"/>
</dbReference>
<reference evidence="1" key="2">
    <citation type="submission" date="2020-09" db="EMBL/GenBank/DDBJ databases">
        <authorList>
            <person name="Sun Q."/>
            <person name="Zhou Y."/>
        </authorList>
    </citation>
    <scope>NUCLEOTIDE SEQUENCE</scope>
    <source>
        <strain evidence="1">CGMCC 1.15179</strain>
    </source>
</reference>
<organism evidence="1 2">
    <name type="scientific">Marinithermofilum abyssi</name>
    <dbReference type="NCBI Taxonomy" id="1571185"/>
    <lineage>
        <taxon>Bacteria</taxon>
        <taxon>Bacillati</taxon>
        <taxon>Bacillota</taxon>
        <taxon>Bacilli</taxon>
        <taxon>Bacillales</taxon>
        <taxon>Thermoactinomycetaceae</taxon>
        <taxon>Marinithermofilum</taxon>
    </lineage>
</organism>